<comment type="caution">
    <text evidence="3">The sequence shown here is derived from an EMBL/GenBank/DDBJ whole genome shotgun (WGS) entry which is preliminary data.</text>
</comment>
<feature type="domain" description="Sucrose phosphatase-like" evidence="2">
    <location>
        <begin position="176"/>
        <end position="236"/>
    </location>
</feature>
<dbReference type="Pfam" id="PF05116">
    <property type="entry name" value="S6PP"/>
    <property type="match status" value="1"/>
</dbReference>
<evidence type="ECO:0000256" key="1">
    <source>
        <dbReference type="ARBA" id="ARBA00022801"/>
    </source>
</evidence>
<evidence type="ECO:0000313" key="3">
    <source>
        <dbReference type="EMBL" id="KAK7349890.1"/>
    </source>
</evidence>
<proteinExistence type="predicted"/>
<gene>
    <name evidence="3" type="ORF">VNO77_07719</name>
</gene>
<dbReference type="InterPro" id="IPR006380">
    <property type="entry name" value="SPP-like_dom"/>
</dbReference>
<evidence type="ECO:0000259" key="2">
    <source>
        <dbReference type="Pfam" id="PF05116"/>
    </source>
</evidence>
<dbReference type="Gene3D" id="3.40.50.1000">
    <property type="entry name" value="HAD superfamily/HAD-like"/>
    <property type="match status" value="1"/>
</dbReference>
<reference evidence="3 4" key="1">
    <citation type="submission" date="2024-01" db="EMBL/GenBank/DDBJ databases">
        <title>The genomes of 5 underutilized Papilionoideae crops provide insights into root nodulation and disease resistanc.</title>
        <authorList>
            <person name="Jiang F."/>
        </authorList>
    </citation>
    <scope>NUCLEOTIDE SEQUENCE [LARGE SCALE GENOMIC DNA]</scope>
    <source>
        <strain evidence="3">LVBAO_FW01</strain>
        <tissue evidence="3">Leaves</tissue>
    </source>
</reference>
<name>A0AAN9M7V0_CANGL</name>
<dbReference type="GO" id="GO:0016787">
    <property type="term" value="F:hydrolase activity"/>
    <property type="evidence" value="ECO:0007669"/>
    <property type="project" value="UniProtKB-KW"/>
</dbReference>
<dbReference type="EMBL" id="JAYMYQ010000002">
    <property type="protein sequence ID" value="KAK7349890.1"/>
    <property type="molecule type" value="Genomic_DNA"/>
</dbReference>
<dbReference type="InterPro" id="IPR051518">
    <property type="entry name" value="Sucrose_Phosphatase"/>
</dbReference>
<organism evidence="3 4">
    <name type="scientific">Canavalia gladiata</name>
    <name type="common">Sword bean</name>
    <name type="synonym">Dolichos gladiatus</name>
    <dbReference type="NCBI Taxonomy" id="3824"/>
    <lineage>
        <taxon>Eukaryota</taxon>
        <taxon>Viridiplantae</taxon>
        <taxon>Streptophyta</taxon>
        <taxon>Embryophyta</taxon>
        <taxon>Tracheophyta</taxon>
        <taxon>Spermatophyta</taxon>
        <taxon>Magnoliopsida</taxon>
        <taxon>eudicotyledons</taxon>
        <taxon>Gunneridae</taxon>
        <taxon>Pentapetalae</taxon>
        <taxon>rosids</taxon>
        <taxon>fabids</taxon>
        <taxon>Fabales</taxon>
        <taxon>Fabaceae</taxon>
        <taxon>Papilionoideae</taxon>
        <taxon>50 kb inversion clade</taxon>
        <taxon>NPAAA clade</taxon>
        <taxon>indigoferoid/millettioid clade</taxon>
        <taxon>Phaseoleae</taxon>
        <taxon>Canavalia</taxon>
    </lineage>
</organism>
<dbReference type="PANTHER" id="PTHR46521:SF4">
    <property type="entry name" value="SUCROSE-PHOSPHATASE 2-RELATED"/>
    <property type="match status" value="1"/>
</dbReference>
<keyword evidence="4" id="KW-1185">Reference proteome</keyword>
<sequence>MGFLSFFSPGLLFEGFITTSRKRKGGGSSRLPFFWARRREKLGTIRDRYELTEPLVKAGRKHGSRVKIKSLILSSKLNLDSPYVLTWTEPNWHGDSFSDFCSLSDCDKSKFTLKVSIKRKKIKGTPFTDTKEEAAMNLDPIVVLTTRSIHLDFHFILFPKLSWELDIMDQLKSLPRLVSVSDLDHTMVDHHDTENSSLFRFNALWETHYRNDPLLAFSAGRSPTLYQQLRKKKPMINS</sequence>
<dbReference type="InterPro" id="IPR023214">
    <property type="entry name" value="HAD_sf"/>
</dbReference>
<protein>
    <recommendedName>
        <fullName evidence="2">Sucrose phosphatase-like domain-containing protein</fullName>
    </recommendedName>
</protein>
<keyword evidence="1" id="KW-0378">Hydrolase</keyword>
<dbReference type="PANTHER" id="PTHR46521">
    <property type="entry name" value="SUCROSE-PHOSPHATASE 2-RELATED"/>
    <property type="match status" value="1"/>
</dbReference>
<dbReference type="Proteomes" id="UP001367508">
    <property type="component" value="Unassembled WGS sequence"/>
</dbReference>
<accession>A0AAN9M7V0</accession>
<evidence type="ECO:0000313" key="4">
    <source>
        <dbReference type="Proteomes" id="UP001367508"/>
    </source>
</evidence>
<dbReference type="AlphaFoldDB" id="A0AAN9M7V0"/>